<feature type="compositionally biased region" description="Low complexity" evidence="1">
    <location>
        <begin position="1013"/>
        <end position="1032"/>
    </location>
</feature>
<reference evidence="4 5" key="1">
    <citation type="submission" date="2019-01" db="EMBL/GenBank/DDBJ databases">
        <title>Nocardioides guangzhouensis sp. nov., an actinobacterium isolated from soil.</title>
        <authorList>
            <person name="Fu Y."/>
            <person name="Cai Y."/>
            <person name="Lin Z."/>
            <person name="Chen P."/>
        </authorList>
    </citation>
    <scope>NUCLEOTIDE SEQUENCE [LARGE SCALE GENOMIC DNA]</scope>
    <source>
        <strain evidence="4 5">NBRC 105384</strain>
    </source>
</reference>
<dbReference type="EMBL" id="SDPU01000034">
    <property type="protein sequence ID" value="RYU09831.1"/>
    <property type="molecule type" value="Genomic_DNA"/>
</dbReference>
<dbReference type="GO" id="GO:0005975">
    <property type="term" value="P:carbohydrate metabolic process"/>
    <property type="evidence" value="ECO:0007669"/>
    <property type="project" value="UniProtKB-ARBA"/>
</dbReference>
<gene>
    <name evidence="4" type="ORF">ETU37_18465</name>
</gene>
<dbReference type="SUPFAM" id="SSF55486">
    <property type="entry name" value="Metalloproteases ('zincins'), catalytic domain"/>
    <property type="match status" value="2"/>
</dbReference>
<evidence type="ECO:0000256" key="1">
    <source>
        <dbReference type="SAM" id="MobiDB-lite"/>
    </source>
</evidence>
<dbReference type="PANTHER" id="PTHR41775">
    <property type="entry name" value="SECRETED PROTEIN-RELATED"/>
    <property type="match status" value="1"/>
</dbReference>
<dbReference type="InterPro" id="IPR035986">
    <property type="entry name" value="PKD_dom_sf"/>
</dbReference>
<feature type="signal peptide" evidence="2">
    <location>
        <begin position="1"/>
        <end position="34"/>
    </location>
</feature>
<keyword evidence="5" id="KW-1185">Reference proteome</keyword>
<protein>
    <submittedName>
        <fullName evidence="4">PKD domain-containing protein</fullName>
    </submittedName>
</protein>
<dbReference type="SMART" id="SM00089">
    <property type="entry name" value="PKD"/>
    <property type="match status" value="1"/>
</dbReference>
<dbReference type="RefSeq" id="WP_129988828.1">
    <property type="nucleotide sequence ID" value="NZ_SDPU01000034.1"/>
</dbReference>
<comment type="caution">
    <text evidence="4">The sequence shown here is derived from an EMBL/GenBank/DDBJ whole genome shotgun (WGS) entry which is preliminary data.</text>
</comment>
<dbReference type="InterPro" id="IPR000601">
    <property type="entry name" value="PKD_dom"/>
</dbReference>
<dbReference type="Gene3D" id="2.60.120.260">
    <property type="entry name" value="Galactose-binding domain-like"/>
    <property type="match status" value="1"/>
</dbReference>
<dbReference type="CDD" id="cd00146">
    <property type="entry name" value="PKD"/>
    <property type="match status" value="1"/>
</dbReference>
<evidence type="ECO:0000313" key="4">
    <source>
        <dbReference type="EMBL" id="RYU09831.1"/>
    </source>
</evidence>
<evidence type="ECO:0000256" key="2">
    <source>
        <dbReference type="SAM" id="SignalP"/>
    </source>
</evidence>
<evidence type="ECO:0000313" key="5">
    <source>
        <dbReference type="Proteomes" id="UP000291189"/>
    </source>
</evidence>
<dbReference type="InterPro" id="IPR013783">
    <property type="entry name" value="Ig-like_fold"/>
</dbReference>
<organism evidence="4 5">
    <name type="scientific">Nocardioides iriomotensis</name>
    <dbReference type="NCBI Taxonomy" id="715784"/>
    <lineage>
        <taxon>Bacteria</taxon>
        <taxon>Bacillati</taxon>
        <taxon>Actinomycetota</taxon>
        <taxon>Actinomycetes</taxon>
        <taxon>Propionibacteriales</taxon>
        <taxon>Nocardioidaceae</taxon>
        <taxon>Nocardioides</taxon>
    </lineage>
</organism>
<feature type="region of interest" description="Disordered" evidence="1">
    <location>
        <begin position="882"/>
        <end position="947"/>
    </location>
</feature>
<dbReference type="PANTHER" id="PTHR41775:SF1">
    <property type="entry name" value="PEPTIDASE M6-LIKE DOMAIN-CONTAINING PROTEIN"/>
    <property type="match status" value="1"/>
</dbReference>
<dbReference type="Gene3D" id="2.60.40.10">
    <property type="entry name" value="Immunoglobulins"/>
    <property type="match status" value="1"/>
</dbReference>
<feature type="chain" id="PRO_5020523337" evidence="2">
    <location>
        <begin position="35"/>
        <end position="1238"/>
    </location>
</feature>
<dbReference type="Pfam" id="PF05547">
    <property type="entry name" value="Peptidase_M6"/>
    <property type="match status" value="1"/>
</dbReference>
<feature type="domain" description="PKD" evidence="3">
    <location>
        <begin position="1030"/>
        <end position="1115"/>
    </location>
</feature>
<proteinExistence type="predicted"/>
<dbReference type="Proteomes" id="UP000291189">
    <property type="component" value="Unassembled WGS sequence"/>
</dbReference>
<dbReference type="GO" id="GO:0008233">
    <property type="term" value="F:peptidase activity"/>
    <property type="evidence" value="ECO:0007669"/>
    <property type="project" value="InterPro"/>
</dbReference>
<dbReference type="Pfam" id="PF18911">
    <property type="entry name" value="PKD_4"/>
    <property type="match status" value="1"/>
</dbReference>
<dbReference type="AlphaFoldDB" id="A0A4Q5IXW8"/>
<keyword evidence="2" id="KW-0732">Signal</keyword>
<dbReference type="InterPro" id="IPR006311">
    <property type="entry name" value="TAT_signal"/>
</dbReference>
<dbReference type="OrthoDB" id="275270at2"/>
<dbReference type="PROSITE" id="PS51318">
    <property type="entry name" value="TAT"/>
    <property type="match status" value="1"/>
</dbReference>
<evidence type="ECO:0000259" key="3">
    <source>
        <dbReference type="PROSITE" id="PS50093"/>
    </source>
</evidence>
<dbReference type="InterPro" id="IPR022409">
    <property type="entry name" value="PKD/Chitinase_dom"/>
</dbReference>
<dbReference type="SUPFAM" id="SSF49299">
    <property type="entry name" value="PKD domain"/>
    <property type="match status" value="1"/>
</dbReference>
<name>A0A4Q5IXW8_9ACTN</name>
<dbReference type="InterPro" id="IPR008757">
    <property type="entry name" value="Peptidase_M6-like_domain"/>
</dbReference>
<accession>A0A4Q5IXW8</accession>
<dbReference type="PROSITE" id="PS50093">
    <property type="entry name" value="PKD"/>
    <property type="match status" value="1"/>
</dbReference>
<sequence length="1238" mass="130211">MSVTRRRRLRGVAVTTAIAAGLATALSTVPAAQAGPSTVLPSPLAAQSLGVPSEGSAGSVRIENSFVSSQGWVKPDSGVAEEGKDGKYPSRIILTNDGGTDAPATVQLSAPVGTTFLDARGPGSRTLSARSISWTVTVPAGQTSTLVVEHQADTLAETPTLVWRDLSTTAVLTVGGVSAAPVLSHGPKVIPPGEAYDTAKYGDRPFPVVPVQYTDRSYQAGNSGDELEAVINDPAKPGSTFNLFQEMSLGQLYPEGTVGSAGIATEDFTYGPGFEFSHVQPGQTCTGGLTFGDSPASVQGTALYPTRITDGVYNLPGNTAYYGADANGSALVGAVAGVGALQQIDGGCGSPGKLVYDAAAIADPEIDYSDYDTDKDGVVDFFMAVFAGCGGNGSSQLSVAGCDYTDAPYDNVWPHSSSLEFYYSDPVTGLPGYTTDDQLKDLEGRPLWYTDDTYSQKTTVDKGDALKVLVRVGPYNVNPETAIDKASVISHEYGHSLGLPDFYSTGSRETYGDWNLMATDKSQNMDVFSRQELGWVVPTVLQPGQTRQVDGWTDSKQDTDAIAWQTADGTPYTLREGQDGVQRVQNSEAYVAKLPGRQLLDPAKFDTGDKASKTHAWWSGSGNDFGCAPTGGRNLDLSIPELATVDPDSTVTLEMKSLWDIEWDYDYGFVMTTTDGGDTYTSHASDNGYTTSNTDPTAGNPNQNACQTQYDNGLTGTSGSYSDGTEVLDRKAGNTPPAVFLSDSFDISDLAGEAEGALRFSYATDPGLARPGWFIDDVKVTVTEPGGTPRQVLVTDFESSGGPSDDRVFNGGCREDLTTASRCTPGWQYLAAGAEAPADHAYYLEMRDRSGFDLDGKGQIDRDPIGFAAGLSMVYTDEAHGYGNAGVDDPPAQSPLDSQPDPGSATPDLNDAAWTAAAGDSSFTDSGVGHVDNYTTPTTNDKGEPSGDGLWHLQYDCLTFDVTRMTGNDDGPATSDGDLTGDVLFDLGTGCGRFDYGYTPATTSPSGTGGDTGDSASGGTAAGAASGSAPTARAKANPRRVKVKDTVRFTGAASTDPDDPKRLSYSWDFGNGGSTQDATGVDVSHRFTRAGIYDVRLTVTDPQGHNAVSTVTVRVSKQWDCGNERIDRGGSWRVTARPQARGGHACDSRGGSGALSARFTGQRLAFVYGKARDGGRATVLVDGEKVGVLRFQSDSARPQYRYRRSFGGLGGGSHTVRVVLTKGAGHIDDLVLFGRLLR</sequence>
<feature type="region of interest" description="Disordered" evidence="1">
    <location>
        <begin position="1000"/>
        <end position="1042"/>
    </location>
</feature>
<dbReference type="GO" id="GO:0006508">
    <property type="term" value="P:proteolysis"/>
    <property type="evidence" value="ECO:0007669"/>
    <property type="project" value="InterPro"/>
</dbReference>